<name>A0A382DBR5_9ZZZZ</name>
<dbReference type="EMBL" id="UINC01038425">
    <property type="protein sequence ID" value="SVB35424.1"/>
    <property type="molecule type" value="Genomic_DNA"/>
</dbReference>
<feature type="non-terminal residue" evidence="1">
    <location>
        <position position="1"/>
    </location>
</feature>
<evidence type="ECO:0000313" key="1">
    <source>
        <dbReference type="EMBL" id="SVB35424.1"/>
    </source>
</evidence>
<sequence length="37" mass="4341">AGLSKYMLHNPEENQIYLTMDKDKVKFNFCKLNHQAA</sequence>
<reference evidence="1" key="1">
    <citation type="submission" date="2018-05" db="EMBL/GenBank/DDBJ databases">
        <authorList>
            <person name="Lanie J.A."/>
            <person name="Ng W.-L."/>
            <person name="Kazmierczak K.M."/>
            <person name="Andrzejewski T.M."/>
            <person name="Davidsen T.M."/>
            <person name="Wayne K.J."/>
            <person name="Tettelin H."/>
            <person name="Glass J.I."/>
            <person name="Rusch D."/>
            <person name="Podicherti R."/>
            <person name="Tsui H.-C.T."/>
            <person name="Winkler M.E."/>
        </authorList>
    </citation>
    <scope>NUCLEOTIDE SEQUENCE</scope>
</reference>
<dbReference type="AlphaFoldDB" id="A0A382DBR5"/>
<accession>A0A382DBR5</accession>
<gene>
    <name evidence="1" type="ORF">METZ01_LOCUS188278</name>
</gene>
<proteinExistence type="predicted"/>
<protein>
    <submittedName>
        <fullName evidence="1">Uncharacterized protein</fullName>
    </submittedName>
</protein>
<organism evidence="1">
    <name type="scientific">marine metagenome</name>
    <dbReference type="NCBI Taxonomy" id="408172"/>
    <lineage>
        <taxon>unclassified sequences</taxon>
        <taxon>metagenomes</taxon>
        <taxon>ecological metagenomes</taxon>
    </lineage>
</organism>